<gene>
    <name evidence="2" type="ORF">HA039_15250</name>
</gene>
<evidence type="ECO:0000313" key="3">
    <source>
        <dbReference type="Proteomes" id="UP000501179"/>
    </source>
</evidence>
<dbReference type="Proteomes" id="UP000501179">
    <property type="component" value="Chromosome"/>
</dbReference>
<organism evidence="2 3">
    <name type="scientific">Streptomyces liangshanensis</name>
    <dbReference type="NCBI Taxonomy" id="2717324"/>
    <lineage>
        <taxon>Bacteria</taxon>
        <taxon>Bacillati</taxon>
        <taxon>Actinomycetota</taxon>
        <taxon>Actinomycetes</taxon>
        <taxon>Kitasatosporales</taxon>
        <taxon>Streptomycetaceae</taxon>
        <taxon>Streptomyces</taxon>
    </lineage>
</organism>
<sequence length="66" mass="7432">MFVDERDGDDVKLLGVFSTRERAEAGRERARVLPGFRDEPECFVVDGYELDVGTWGEGFVRVPPGE</sequence>
<keyword evidence="3" id="KW-1185">Reference proteome</keyword>
<dbReference type="Pfam" id="PF24024">
    <property type="entry name" value="DUF7336"/>
    <property type="match status" value="1"/>
</dbReference>
<protein>
    <recommendedName>
        <fullName evidence="1">DUF7336 domain-containing protein</fullName>
    </recommendedName>
</protein>
<feature type="domain" description="DUF7336" evidence="1">
    <location>
        <begin position="9"/>
        <end position="58"/>
    </location>
</feature>
<dbReference type="KEGG" id="slia:HA039_15250"/>
<accession>A0A6G9GZ45</accession>
<reference evidence="2 3" key="1">
    <citation type="submission" date="2020-03" db="EMBL/GenBank/DDBJ databases">
        <title>A novel species.</title>
        <authorList>
            <person name="Gao J."/>
        </authorList>
    </citation>
    <scope>NUCLEOTIDE SEQUENCE [LARGE SCALE GENOMIC DNA]</scope>
    <source>
        <strain evidence="2 3">QMT-12</strain>
    </source>
</reference>
<proteinExistence type="predicted"/>
<dbReference type="EMBL" id="CP050177">
    <property type="protein sequence ID" value="QIQ03505.1"/>
    <property type="molecule type" value="Genomic_DNA"/>
</dbReference>
<dbReference type="AlphaFoldDB" id="A0A6G9GZ45"/>
<evidence type="ECO:0000313" key="2">
    <source>
        <dbReference type="EMBL" id="QIQ03505.1"/>
    </source>
</evidence>
<evidence type="ECO:0000259" key="1">
    <source>
        <dbReference type="Pfam" id="PF24024"/>
    </source>
</evidence>
<name>A0A6G9GZ45_9ACTN</name>
<dbReference type="InterPro" id="IPR055760">
    <property type="entry name" value="DUF7336"/>
</dbReference>